<evidence type="ECO:0000256" key="10">
    <source>
        <dbReference type="ARBA" id="ARBA00022984"/>
    </source>
</evidence>
<dbReference type="InterPro" id="IPR001967">
    <property type="entry name" value="Peptidase_S11_N"/>
</dbReference>
<evidence type="ECO:0000313" key="17">
    <source>
        <dbReference type="EMBL" id="TYP54260.1"/>
    </source>
</evidence>
<evidence type="ECO:0000256" key="3">
    <source>
        <dbReference type="ARBA" id="ARBA00007164"/>
    </source>
</evidence>
<dbReference type="EC" id="3.4.16.4" evidence="4"/>
<accession>A0A5S5AQF2</accession>
<keyword evidence="11" id="KW-0961">Cell wall biogenesis/degradation</keyword>
<dbReference type="Pfam" id="PF00768">
    <property type="entry name" value="Peptidase_S11"/>
    <property type="match status" value="1"/>
</dbReference>
<dbReference type="SUPFAM" id="SSF69189">
    <property type="entry name" value="Penicillin-binding protein associated domain"/>
    <property type="match status" value="1"/>
</dbReference>
<evidence type="ECO:0000256" key="14">
    <source>
        <dbReference type="PIRSR" id="PIRSR618044-2"/>
    </source>
</evidence>
<dbReference type="InterPro" id="IPR012907">
    <property type="entry name" value="Peptidase_S11_C"/>
</dbReference>
<keyword evidence="8" id="KW-0378">Hydrolase</keyword>
<dbReference type="OrthoDB" id="9791132at2"/>
<proteinExistence type="inferred from homology"/>
<evidence type="ECO:0000256" key="7">
    <source>
        <dbReference type="ARBA" id="ARBA00022729"/>
    </source>
</evidence>
<organism evidence="17 18">
    <name type="scientific">Thermosediminibacter litoriperuensis</name>
    <dbReference type="NCBI Taxonomy" id="291989"/>
    <lineage>
        <taxon>Bacteria</taxon>
        <taxon>Bacillati</taxon>
        <taxon>Bacillota</taxon>
        <taxon>Clostridia</taxon>
        <taxon>Thermosediminibacterales</taxon>
        <taxon>Thermosediminibacteraceae</taxon>
        <taxon>Thermosediminibacter</taxon>
    </lineage>
</organism>
<dbReference type="PANTHER" id="PTHR21581:SF6">
    <property type="entry name" value="TRAFFICKING PROTEIN PARTICLE COMPLEX SUBUNIT 12"/>
    <property type="match status" value="1"/>
</dbReference>
<comment type="pathway">
    <text evidence="2">Cell wall biogenesis; peptidoglycan biosynthesis.</text>
</comment>
<dbReference type="AlphaFoldDB" id="A0A5S5AQF2"/>
<gene>
    <name evidence="17" type="ORF">LZ11_01326</name>
</gene>
<keyword evidence="10" id="KW-0573">Peptidoglycan synthesis</keyword>
<feature type="active site" description="Acyl-ester intermediate" evidence="13">
    <location>
        <position position="65"/>
    </location>
</feature>
<dbReference type="SUPFAM" id="SSF56601">
    <property type="entry name" value="beta-lactamase/transpeptidase-like"/>
    <property type="match status" value="1"/>
</dbReference>
<dbReference type="EMBL" id="VNHO01000012">
    <property type="protein sequence ID" value="TYP54260.1"/>
    <property type="molecule type" value="Genomic_DNA"/>
</dbReference>
<evidence type="ECO:0000256" key="8">
    <source>
        <dbReference type="ARBA" id="ARBA00022801"/>
    </source>
</evidence>
<dbReference type="PANTHER" id="PTHR21581">
    <property type="entry name" value="D-ALANYL-D-ALANINE CARBOXYPEPTIDASE"/>
    <property type="match status" value="1"/>
</dbReference>
<dbReference type="GO" id="GO:0009002">
    <property type="term" value="F:serine-type D-Ala-D-Ala carboxypeptidase activity"/>
    <property type="evidence" value="ECO:0007669"/>
    <property type="project" value="UniProtKB-EC"/>
</dbReference>
<dbReference type="Gene3D" id="3.40.710.10">
    <property type="entry name" value="DD-peptidase/beta-lactamase superfamily"/>
    <property type="match status" value="1"/>
</dbReference>
<comment type="similarity">
    <text evidence="3 15">Belongs to the peptidase S11 family.</text>
</comment>
<dbReference type="GO" id="GO:0009252">
    <property type="term" value="P:peptidoglycan biosynthetic process"/>
    <property type="evidence" value="ECO:0007669"/>
    <property type="project" value="UniProtKB-UniPathway"/>
</dbReference>
<dbReference type="Proteomes" id="UP000322294">
    <property type="component" value="Unassembled WGS sequence"/>
</dbReference>
<feature type="active site" evidence="13">
    <location>
        <position position="125"/>
    </location>
</feature>
<dbReference type="InterPro" id="IPR018044">
    <property type="entry name" value="Peptidase_S11"/>
</dbReference>
<evidence type="ECO:0000256" key="4">
    <source>
        <dbReference type="ARBA" id="ARBA00012448"/>
    </source>
</evidence>
<comment type="caution">
    <text evidence="17">The sequence shown here is derived from an EMBL/GenBank/DDBJ whole genome shotgun (WGS) entry which is preliminary data.</text>
</comment>
<comment type="catalytic activity">
    <reaction evidence="12">
        <text>Preferential cleavage: (Ac)2-L-Lys-D-Ala-|-D-Ala. Also transpeptidation of peptidyl-alanyl moieties that are N-acyl substituents of D-alanine.</text>
        <dbReference type="EC" id="3.4.16.4"/>
    </reaction>
</comment>
<evidence type="ECO:0000256" key="11">
    <source>
        <dbReference type="ARBA" id="ARBA00023316"/>
    </source>
</evidence>
<protein>
    <recommendedName>
        <fullName evidence="4">serine-type D-Ala-D-Ala carboxypeptidase</fullName>
        <ecNumber evidence="4">3.4.16.4</ecNumber>
    </recommendedName>
</protein>
<keyword evidence="5 17" id="KW-0121">Carboxypeptidase</keyword>
<dbReference type="InterPro" id="IPR012338">
    <property type="entry name" value="Beta-lactam/transpept-like"/>
</dbReference>
<comment type="function">
    <text evidence="1">Removes C-terminal D-alanyl residues from sugar-peptide cell wall precursors.</text>
</comment>
<evidence type="ECO:0000256" key="5">
    <source>
        <dbReference type="ARBA" id="ARBA00022645"/>
    </source>
</evidence>
<keyword evidence="9" id="KW-0133">Cell shape</keyword>
<feature type="binding site" evidence="14">
    <location>
        <position position="233"/>
    </location>
    <ligand>
        <name>substrate</name>
    </ligand>
</feature>
<evidence type="ECO:0000256" key="15">
    <source>
        <dbReference type="RuleBase" id="RU004016"/>
    </source>
</evidence>
<dbReference type="GO" id="GO:0006508">
    <property type="term" value="P:proteolysis"/>
    <property type="evidence" value="ECO:0007669"/>
    <property type="project" value="UniProtKB-KW"/>
</dbReference>
<feature type="domain" description="Peptidase S11 D-Ala-D-Ala carboxypeptidase A C-terminal" evidence="16">
    <location>
        <begin position="283"/>
        <end position="373"/>
    </location>
</feature>
<keyword evidence="7" id="KW-0732">Signal</keyword>
<evidence type="ECO:0000256" key="9">
    <source>
        <dbReference type="ARBA" id="ARBA00022960"/>
    </source>
</evidence>
<evidence type="ECO:0000313" key="18">
    <source>
        <dbReference type="Proteomes" id="UP000322294"/>
    </source>
</evidence>
<dbReference type="PRINTS" id="PR00725">
    <property type="entry name" value="DADACBPTASE1"/>
</dbReference>
<sequence length="390" mass="43341">MMSQAFKNRWRQIALFSLIFFIGVNFTVYAQPFPEIKSPSAILIDAGTGTVLYEKNPHEKLEPASITKIMTLLVAFEAIEQGKVKLDDKVKISERAWKTGGSQVFLGPGEEQTLETLMKCITIASANDASVAVAEYIGGSVDGFVKMMNEKAKALGMNNTNFTNPHGLSDPNHYTTAYDIALMSKELVKYPKFFEWSTVWIDYLEHTDKEREATMLANTNKLLGKYEGLDGLKTGFHAKAGYCFAGTAKRGDLRLISVVLKSSNSTERFEDTKKLLDYGFGRYNSVQVAKKNSVLAKLPVEKGVKKEVDVIASDDLNILVEKGKEGTIKTKLELPDRIYAPVVIGQKVGKLIAEQDGKIVGEVELTISEEVDKAGLFYIFRKLLGGWLYF</sequence>
<name>A0A5S5AQF2_9FIRM</name>
<feature type="active site" description="Proton acceptor" evidence="13">
    <location>
        <position position="68"/>
    </location>
</feature>
<dbReference type="GO" id="GO:0071555">
    <property type="term" value="P:cell wall organization"/>
    <property type="evidence" value="ECO:0007669"/>
    <property type="project" value="UniProtKB-KW"/>
</dbReference>
<evidence type="ECO:0000256" key="2">
    <source>
        <dbReference type="ARBA" id="ARBA00004752"/>
    </source>
</evidence>
<dbReference type="UniPathway" id="UPA00219"/>
<evidence type="ECO:0000256" key="6">
    <source>
        <dbReference type="ARBA" id="ARBA00022670"/>
    </source>
</evidence>
<dbReference type="InterPro" id="IPR037167">
    <property type="entry name" value="Peptidase_S11_C_sf"/>
</dbReference>
<evidence type="ECO:0000259" key="16">
    <source>
        <dbReference type="SMART" id="SM00936"/>
    </source>
</evidence>
<dbReference type="Pfam" id="PF07943">
    <property type="entry name" value="PBP5_C"/>
    <property type="match status" value="1"/>
</dbReference>
<evidence type="ECO:0000256" key="1">
    <source>
        <dbReference type="ARBA" id="ARBA00003217"/>
    </source>
</evidence>
<keyword evidence="18" id="KW-1185">Reference proteome</keyword>
<dbReference type="InterPro" id="IPR015956">
    <property type="entry name" value="Peniciliin-bd_prot_C_sf"/>
</dbReference>
<dbReference type="Gene3D" id="2.60.410.10">
    <property type="entry name" value="D-Ala-D-Ala carboxypeptidase, C-terminal domain"/>
    <property type="match status" value="1"/>
</dbReference>
<evidence type="ECO:0000256" key="13">
    <source>
        <dbReference type="PIRSR" id="PIRSR618044-1"/>
    </source>
</evidence>
<reference evidence="17 18" key="1">
    <citation type="submission" date="2019-07" db="EMBL/GenBank/DDBJ databases">
        <title>Genomic Encyclopedia of Type Strains, Phase I: the one thousand microbial genomes (KMG-I) project.</title>
        <authorList>
            <person name="Kyrpides N."/>
        </authorList>
    </citation>
    <scope>NUCLEOTIDE SEQUENCE [LARGE SCALE GENOMIC DNA]</scope>
    <source>
        <strain evidence="17 18">DSM 16647</strain>
    </source>
</reference>
<keyword evidence="6" id="KW-0645">Protease</keyword>
<dbReference type="GO" id="GO:0008360">
    <property type="term" value="P:regulation of cell shape"/>
    <property type="evidence" value="ECO:0007669"/>
    <property type="project" value="UniProtKB-KW"/>
</dbReference>
<dbReference type="SMART" id="SM00936">
    <property type="entry name" value="PBP5_C"/>
    <property type="match status" value="1"/>
</dbReference>
<evidence type="ECO:0000256" key="12">
    <source>
        <dbReference type="ARBA" id="ARBA00034000"/>
    </source>
</evidence>